<reference evidence="2 3" key="1">
    <citation type="submission" date="2018-08" db="EMBL/GenBank/DDBJ databases">
        <title>Meiothermus terrae DSM 26712 genome sequencing project.</title>
        <authorList>
            <person name="Da Costa M.S."/>
            <person name="Albuquerque L."/>
            <person name="Raposo P."/>
            <person name="Froufe H.J.C."/>
            <person name="Barroso C.S."/>
            <person name="Egas C."/>
        </authorList>
    </citation>
    <scope>NUCLEOTIDE SEQUENCE [LARGE SCALE GENOMIC DNA]</scope>
    <source>
        <strain evidence="2 3">DSM 26712</strain>
    </source>
</reference>
<protein>
    <submittedName>
        <fullName evidence="2">Uncharacterized protein</fullName>
    </submittedName>
</protein>
<organism evidence="2 3">
    <name type="scientific">Calidithermus terrae</name>
    <dbReference type="NCBI Taxonomy" id="1408545"/>
    <lineage>
        <taxon>Bacteria</taxon>
        <taxon>Thermotogati</taxon>
        <taxon>Deinococcota</taxon>
        <taxon>Deinococci</taxon>
        <taxon>Thermales</taxon>
        <taxon>Thermaceae</taxon>
        <taxon>Calidithermus</taxon>
    </lineage>
</organism>
<evidence type="ECO:0000313" key="2">
    <source>
        <dbReference type="EMBL" id="RIH89984.1"/>
    </source>
</evidence>
<keyword evidence="1" id="KW-0472">Membrane</keyword>
<feature type="transmembrane region" description="Helical" evidence="1">
    <location>
        <begin position="103"/>
        <end position="123"/>
    </location>
</feature>
<dbReference type="RefSeq" id="WP_119313921.1">
    <property type="nucleotide sequence ID" value="NZ_QXDL01000017.1"/>
</dbReference>
<accession>A0A399EZM1</accession>
<dbReference type="Proteomes" id="UP000265715">
    <property type="component" value="Unassembled WGS sequence"/>
</dbReference>
<sequence>MSRPAPHDDRQLAASLWASAIGLYVVPQWLNAQASVAGLVLAVLALQLAALLRGSPYSRLQLLQIAALIAVTAVGEPVVASLAGLLQPQPRLLPSEVPLIQPYSVLVGAYMLLVTGLFVWGWLRARAGSVEPLPVLGGWAQRIAASVRSD</sequence>
<dbReference type="EMBL" id="QXDL01000017">
    <property type="protein sequence ID" value="RIH89984.1"/>
    <property type="molecule type" value="Genomic_DNA"/>
</dbReference>
<evidence type="ECO:0000313" key="3">
    <source>
        <dbReference type="Proteomes" id="UP000265715"/>
    </source>
</evidence>
<comment type="caution">
    <text evidence="2">The sequence shown here is derived from an EMBL/GenBank/DDBJ whole genome shotgun (WGS) entry which is preliminary data.</text>
</comment>
<feature type="transmembrane region" description="Helical" evidence="1">
    <location>
        <begin position="12"/>
        <end position="30"/>
    </location>
</feature>
<keyword evidence="3" id="KW-1185">Reference proteome</keyword>
<keyword evidence="1" id="KW-1133">Transmembrane helix</keyword>
<evidence type="ECO:0000256" key="1">
    <source>
        <dbReference type="SAM" id="Phobius"/>
    </source>
</evidence>
<dbReference type="AlphaFoldDB" id="A0A399EZM1"/>
<keyword evidence="1" id="KW-0812">Transmembrane</keyword>
<proteinExistence type="predicted"/>
<name>A0A399EZM1_9DEIN</name>
<gene>
    <name evidence="2" type="ORF">Mterra_00709</name>
</gene>
<feature type="transmembrane region" description="Helical" evidence="1">
    <location>
        <begin position="65"/>
        <end position="83"/>
    </location>
</feature>
<feature type="transmembrane region" description="Helical" evidence="1">
    <location>
        <begin position="36"/>
        <end position="53"/>
    </location>
</feature>
<dbReference type="OrthoDB" id="10004409at2"/>